<keyword evidence="1" id="KW-1133">Transmembrane helix</keyword>
<dbReference type="RefSeq" id="WP_118213256.1">
    <property type="nucleotide sequence ID" value="NZ_JAQEAN010000051.1"/>
</dbReference>
<evidence type="ECO:0000313" key="3">
    <source>
        <dbReference type="Proteomes" id="UP000284902"/>
    </source>
</evidence>
<protein>
    <recommendedName>
        <fullName evidence="4">Small integral membrane protein</fullName>
    </recommendedName>
</protein>
<sequence>MKDTDEKIELILSQWQTCVEMANSVSQRRDAMNNIFITLNLAIVTAVSVTWDLKTLLILVAGISTCVIWLLFIRNYKVLNTEKFKVINGIEDKLPVKPFNEEWKGLTANKKYMDGTNLEKALPYAFIVIYAVAMVLILVLKIKK</sequence>
<proteinExistence type="predicted"/>
<dbReference type="Pfam" id="PF24838">
    <property type="entry name" value="8xMP"/>
    <property type="match status" value="1"/>
</dbReference>
<dbReference type="EMBL" id="QRHG01000048">
    <property type="protein sequence ID" value="RHF56916.1"/>
    <property type="molecule type" value="Genomic_DNA"/>
</dbReference>
<feature type="transmembrane region" description="Helical" evidence="1">
    <location>
        <begin position="121"/>
        <end position="140"/>
    </location>
</feature>
<evidence type="ECO:0008006" key="4">
    <source>
        <dbReference type="Google" id="ProtNLM"/>
    </source>
</evidence>
<reference evidence="2 3" key="1">
    <citation type="submission" date="2018-08" db="EMBL/GenBank/DDBJ databases">
        <title>A genome reference for cultivated species of the human gut microbiota.</title>
        <authorList>
            <person name="Zou Y."/>
            <person name="Xue W."/>
            <person name="Luo G."/>
        </authorList>
    </citation>
    <scope>NUCLEOTIDE SEQUENCE [LARGE SCALE GENOMIC DNA]</scope>
    <source>
        <strain evidence="2 3">AM25-1LB</strain>
    </source>
</reference>
<organism evidence="2 3">
    <name type="scientific">[Ruminococcus] lactaris</name>
    <dbReference type="NCBI Taxonomy" id="46228"/>
    <lineage>
        <taxon>Bacteria</taxon>
        <taxon>Bacillati</taxon>
        <taxon>Bacillota</taxon>
        <taxon>Clostridia</taxon>
        <taxon>Lachnospirales</taxon>
        <taxon>Lachnospiraceae</taxon>
        <taxon>Mediterraneibacter</taxon>
    </lineage>
</organism>
<evidence type="ECO:0000256" key="1">
    <source>
        <dbReference type="SAM" id="Phobius"/>
    </source>
</evidence>
<dbReference type="InterPro" id="IPR056918">
    <property type="entry name" value="8xMP"/>
</dbReference>
<feature type="transmembrane region" description="Helical" evidence="1">
    <location>
        <begin position="31"/>
        <end position="49"/>
    </location>
</feature>
<feature type="transmembrane region" description="Helical" evidence="1">
    <location>
        <begin position="56"/>
        <end position="73"/>
    </location>
</feature>
<keyword evidence="1" id="KW-0812">Transmembrane</keyword>
<gene>
    <name evidence="2" type="ORF">DW672_12580</name>
</gene>
<evidence type="ECO:0000313" key="2">
    <source>
        <dbReference type="EMBL" id="RHF56916.1"/>
    </source>
</evidence>
<accession>A0A414P199</accession>
<name>A0A414P199_9FIRM</name>
<comment type="caution">
    <text evidence="2">The sequence shown here is derived from an EMBL/GenBank/DDBJ whole genome shotgun (WGS) entry which is preliminary data.</text>
</comment>
<keyword evidence="1" id="KW-0472">Membrane</keyword>
<dbReference type="Proteomes" id="UP000284902">
    <property type="component" value="Unassembled WGS sequence"/>
</dbReference>
<dbReference type="AlphaFoldDB" id="A0A414P199"/>